<protein>
    <submittedName>
        <fullName evidence="1">Terpene synthase 12</fullName>
    </submittedName>
</protein>
<organism evidence="1 2">
    <name type="scientific">Camellia lanceoleosa</name>
    <dbReference type="NCBI Taxonomy" id="1840588"/>
    <lineage>
        <taxon>Eukaryota</taxon>
        <taxon>Viridiplantae</taxon>
        <taxon>Streptophyta</taxon>
        <taxon>Embryophyta</taxon>
        <taxon>Tracheophyta</taxon>
        <taxon>Spermatophyta</taxon>
        <taxon>Magnoliopsida</taxon>
        <taxon>eudicotyledons</taxon>
        <taxon>Gunneridae</taxon>
        <taxon>Pentapetalae</taxon>
        <taxon>asterids</taxon>
        <taxon>Ericales</taxon>
        <taxon>Theaceae</taxon>
        <taxon>Camellia</taxon>
    </lineage>
</organism>
<evidence type="ECO:0000313" key="2">
    <source>
        <dbReference type="Proteomes" id="UP001060215"/>
    </source>
</evidence>
<proteinExistence type="predicted"/>
<name>A0ACC0H852_9ERIC</name>
<dbReference type="Proteomes" id="UP001060215">
    <property type="component" value="Chromosome 7"/>
</dbReference>
<reference evidence="1 2" key="1">
    <citation type="journal article" date="2022" name="Plant J.">
        <title>Chromosome-level genome of Camellia lanceoleosa provides a valuable resource for understanding genome evolution and self-incompatibility.</title>
        <authorList>
            <person name="Gong W."/>
            <person name="Xiao S."/>
            <person name="Wang L."/>
            <person name="Liao Z."/>
            <person name="Chang Y."/>
            <person name="Mo W."/>
            <person name="Hu G."/>
            <person name="Li W."/>
            <person name="Zhao G."/>
            <person name="Zhu H."/>
            <person name="Hu X."/>
            <person name="Ji K."/>
            <person name="Xiang X."/>
            <person name="Song Q."/>
            <person name="Yuan D."/>
            <person name="Jin S."/>
            <person name="Zhang L."/>
        </authorList>
    </citation>
    <scope>NUCLEOTIDE SEQUENCE [LARGE SCALE GENOMIC DNA]</scope>
    <source>
        <strain evidence="1">SQ_2022a</strain>
    </source>
</reference>
<keyword evidence="2" id="KW-1185">Reference proteome</keyword>
<evidence type="ECO:0000313" key="1">
    <source>
        <dbReference type="EMBL" id="KAI8008937.1"/>
    </source>
</evidence>
<comment type="caution">
    <text evidence="1">The sequence shown here is derived from an EMBL/GenBank/DDBJ whole genome shotgun (WGS) entry which is preliminary data.</text>
</comment>
<accession>A0ACC0H852</accession>
<sequence>MANRPSASYQPSTWTCDFVESFKTGQTGIYKERQRKLEEEVRKMVDDEDVEVEPTALLELVDIIQRLGLGYIFDKDIKRALHRIISVQAKSNDRKQKSLHATALSFRLLRQHGYQVSQDIFKHFMDDNGKFKACHYNDWKGMLSLHEVSYLGFEGENILDDAKSFIGIHLRHHLGKINIIDPSLAEQVSHALELPLHRRMLRLEAREYIEAYARRVDANHVLLELAVLDFNMVQSTHLSELQDMSRWWRYMGLANKLSFIRDRIVENFFCSVGMVFEPQFSNFRKGMTKLIALIIIIDDVYDIYGSLKELEQFTEAIERWSMDAIENLSDCLQLCFQALYSTVNEMAYDNFKEQGVNTISQLKKAWADLCKAFLVEAKWYHTKATPKFNDYMDNAWLSSSAVVILVHAYCLIDQNITKQALDCFDQHNDLFYHPSIIFRLCNDLASSSADLKGDITAKSIPCYMNETKLSEELACEQMRNLIDETWKKMNKGLASNNTPFSRPFLDIILNLVRTIHCIYQYGDAYGAPDNKSKIRVLKLLFEPVSLIKE</sequence>
<dbReference type="EMBL" id="CM045764">
    <property type="protein sequence ID" value="KAI8008937.1"/>
    <property type="molecule type" value="Genomic_DNA"/>
</dbReference>
<gene>
    <name evidence="1" type="ORF">LOK49_LG07G02400</name>
</gene>